<dbReference type="InParanoid" id="A0A165JQ14"/>
<dbReference type="AlphaFoldDB" id="A0A165JQ14"/>
<protein>
    <submittedName>
        <fullName evidence="1">Uncharacterized protein</fullName>
    </submittedName>
</protein>
<dbReference type="Proteomes" id="UP000077266">
    <property type="component" value="Unassembled WGS sequence"/>
</dbReference>
<organism evidence="1 2">
    <name type="scientific">Exidia glandulosa HHB12029</name>
    <dbReference type="NCBI Taxonomy" id="1314781"/>
    <lineage>
        <taxon>Eukaryota</taxon>
        <taxon>Fungi</taxon>
        <taxon>Dikarya</taxon>
        <taxon>Basidiomycota</taxon>
        <taxon>Agaricomycotina</taxon>
        <taxon>Agaricomycetes</taxon>
        <taxon>Auriculariales</taxon>
        <taxon>Exidiaceae</taxon>
        <taxon>Exidia</taxon>
    </lineage>
</organism>
<gene>
    <name evidence="1" type="ORF">EXIGLDRAFT_579315</name>
</gene>
<proteinExistence type="predicted"/>
<evidence type="ECO:0000313" key="1">
    <source>
        <dbReference type="EMBL" id="KZV95168.1"/>
    </source>
</evidence>
<feature type="non-terminal residue" evidence="1">
    <location>
        <position position="64"/>
    </location>
</feature>
<accession>A0A165JQ14</accession>
<reference evidence="1 2" key="1">
    <citation type="journal article" date="2016" name="Mol. Biol. Evol.">
        <title>Comparative Genomics of Early-Diverging Mushroom-Forming Fungi Provides Insights into the Origins of Lignocellulose Decay Capabilities.</title>
        <authorList>
            <person name="Nagy L.G."/>
            <person name="Riley R."/>
            <person name="Tritt A."/>
            <person name="Adam C."/>
            <person name="Daum C."/>
            <person name="Floudas D."/>
            <person name="Sun H."/>
            <person name="Yadav J.S."/>
            <person name="Pangilinan J."/>
            <person name="Larsson K.H."/>
            <person name="Matsuura K."/>
            <person name="Barry K."/>
            <person name="Labutti K."/>
            <person name="Kuo R."/>
            <person name="Ohm R.A."/>
            <person name="Bhattacharya S.S."/>
            <person name="Shirouzu T."/>
            <person name="Yoshinaga Y."/>
            <person name="Martin F.M."/>
            <person name="Grigoriev I.V."/>
            <person name="Hibbett D.S."/>
        </authorList>
    </citation>
    <scope>NUCLEOTIDE SEQUENCE [LARGE SCALE GENOMIC DNA]</scope>
    <source>
        <strain evidence="1 2">HHB12029</strain>
    </source>
</reference>
<dbReference type="OrthoDB" id="3193212at2759"/>
<sequence length="64" mass="7193">GIRHFAFEHANTLNRVLHRLKRAGVSVSGKKAVIANEEAVVVGYRCSFEGRLPEEGNMEKILTW</sequence>
<feature type="non-terminal residue" evidence="1">
    <location>
        <position position="1"/>
    </location>
</feature>
<keyword evidence="2" id="KW-1185">Reference proteome</keyword>
<dbReference type="EMBL" id="KV425961">
    <property type="protein sequence ID" value="KZV95168.1"/>
    <property type="molecule type" value="Genomic_DNA"/>
</dbReference>
<name>A0A165JQ14_EXIGL</name>
<evidence type="ECO:0000313" key="2">
    <source>
        <dbReference type="Proteomes" id="UP000077266"/>
    </source>
</evidence>